<dbReference type="EMBL" id="FNHQ01000002">
    <property type="protein sequence ID" value="SDM19005.1"/>
    <property type="molecule type" value="Genomic_DNA"/>
</dbReference>
<dbReference type="STRING" id="349095.SAMN05660299_00422"/>
<dbReference type="GO" id="GO:0003700">
    <property type="term" value="F:DNA-binding transcription factor activity"/>
    <property type="evidence" value="ECO:0007669"/>
    <property type="project" value="InterPro"/>
</dbReference>
<dbReference type="PANTHER" id="PTHR43537:SF5">
    <property type="entry name" value="UXU OPERON TRANSCRIPTIONAL REGULATOR"/>
    <property type="match status" value="1"/>
</dbReference>
<dbReference type="GO" id="GO:0003677">
    <property type="term" value="F:DNA binding"/>
    <property type="evidence" value="ECO:0007669"/>
    <property type="project" value="UniProtKB-KW"/>
</dbReference>
<evidence type="ECO:0000256" key="2">
    <source>
        <dbReference type="ARBA" id="ARBA00023125"/>
    </source>
</evidence>
<evidence type="ECO:0000256" key="3">
    <source>
        <dbReference type="ARBA" id="ARBA00023163"/>
    </source>
</evidence>
<dbReference type="RefSeq" id="WP_091647734.1">
    <property type="nucleotide sequence ID" value="NZ_FNHQ01000002.1"/>
</dbReference>
<gene>
    <name evidence="5" type="ORF">SAMN05660299_00422</name>
</gene>
<dbReference type="Pfam" id="PF07729">
    <property type="entry name" value="FCD"/>
    <property type="match status" value="1"/>
</dbReference>
<protein>
    <submittedName>
        <fullName evidence="5">DNA-binding transcriptional regulator, FadR family</fullName>
    </submittedName>
</protein>
<evidence type="ECO:0000259" key="4">
    <source>
        <dbReference type="PROSITE" id="PS50949"/>
    </source>
</evidence>
<keyword evidence="2 5" id="KW-0238">DNA-binding</keyword>
<evidence type="ECO:0000256" key="1">
    <source>
        <dbReference type="ARBA" id="ARBA00023015"/>
    </source>
</evidence>
<dbReference type="SMART" id="SM00345">
    <property type="entry name" value="HTH_GNTR"/>
    <property type="match status" value="1"/>
</dbReference>
<dbReference type="InterPro" id="IPR011711">
    <property type="entry name" value="GntR_C"/>
</dbReference>
<dbReference type="PANTHER" id="PTHR43537">
    <property type="entry name" value="TRANSCRIPTIONAL REGULATOR, GNTR FAMILY"/>
    <property type="match status" value="1"/>
</dbReference>
<accession>A0A1G9R998</accession>
<dbReference type="PRINTS" id="PR00035">
    <property type="entry name" value="HTHGNTR"/>
</dbReference>
<keyword evidence="3" id="KW-0804">Transcription</keyword>
<dbReference type="Pfam" id="PF00392">
    <property type="entry name" value="GntR"/>
    <property type="match status" value="1"/>
</dbReference>
<evidence type="ECO:0000313" key="5">
    <source>
        <dbReference type="EMBL" id="SDM19005.1"/>
    </source>
</evidence>
<dbReference type="CDD" id="cd07377">
    <property type="entry name" value="WHTH_GntR"/>
    <property type="match status" value="1"/>
</dbReference>
<keyword evidence="1" id="KW-0805">Transcription regulation</keyword>
<dbReference type="InterPro" id="IPR036390">
    <property type="entry name" value="WH_DNA-bd_sf"/>
</dbReference>
<proteinExistence type="predicted"/>
<evidence type="ECO:0000313" key="6">
    <source>
        <dbReference type="Proteomes" id="UP000199309"/>
    </source>
</evidence>
<feature type="domain" description="HTH gntR-type" evidence="4">
    <location>
        <begin position="6"/>
        <end position="75"/>
    </location>
</feature>
<dbReference type="Proteomes" id="UP000199309">
    <property type="component" value="Unassembled WGS sequence"/>
</dbReference>
<dbReference type="Gene3D" id="1.20.120.530">
    <property type="entry name" value="GntR ligand-binding domain-like"/>
    <property type="match status" value="1"/>
</dbReference>
<dbReference type="SUPFAM" id="SSF48008">
    <property type="entry name" value="GntR ligand-binding domain-like"/>
    <property type="match status" value="1"/>
</dbReference>
<organism evidence="5 6">
    <name type="scientific">Megasphaera paucivorans</name>
    <dbReference type="NCBI Taxonomy" id="349095"/>
    <lineage>
        <taxon>Bacteria</taxon>
        <taxon>Bacillati</taxon>
        <taxon>Bacillota</taxon>
        <taxon>Negativicutes</taxon>
        <taxon>Veillonellales</taxon>
        <taxon>Veillonellaceae</taxon>
        <taxon>Megasphaera</taxon>
    </lineage>
</organism>
<dbReference type="InterPro" id="IPR000524">
    <property type="entry name" value="Tscrpt_reg_HTH_GntR"/>
</dbReference>
<reference evidence="5 6" key="1">
    <citation type="submission" date="2016-10" db="EMBL/GenBank/DDBJ databases">
        <authorList>
            <person name="de Groot N.N."/>
        </authorList>
    </citation>
    <scope>NUCLEOTIDE SEQUENCE [LARGE SCALE GENOMIC DNA]</scope>
    <source>
        <strain evidence="5 6">DSM 16981</strain>
    </source>
</reference>
<dbReference type="InterPro" id="IPR008920">
    <property type="entry name" value="TF_FadR/GntR_C"/>
</dbReference>
<name>A0A1G9R998_9FIRM</name>
<dbReference type="AlphaFoldDB" id="A0A1G9R998"/>
<dbReference type="PROSITE" id="PS50949">
    <property type="entry name" value="HTH_GNTR"/>
    <property type="match status" value="1"/>
</dbReference>
<sequence>MMPDNRILAQSIADDIMAMITIQKRFKVGDKLPNENDFSKELNVSRNTLREAIRILNTYGILEIHRGKGTFVTAAALKGKMNAELDPVSFAKIDIKDLYEIRLILEPSAAYLAAKRGTDAEISRIVKLGKVIEEKIYKHEDRTKEEHAFHTAIAQATHNKFMNNMIPILHEAILKGVVLSHIHGRVAEETVADHFMVTDFLSQRNAEGARDAMRIHILHAIRSMEIQ</sequence>
<dbReference type="Gene3D" id="1.10.10.10">
    <property type="entry name" value="Winged helix-like DNA-binding domain superfamily/Winged helix DNA-binding domain"/>
    <property type="match status" value="1"/>
</dbReference>
<dbReference type="SUPFAM" id="SSF46785">
    <property type="entry name" value="Winged helix' DNA-binding domain"/>
    <property type="match status" value="1"/>
</dbReference>
<dbReference type="SMART" id="SM00895">
    <property type="entry name" value="FCD"/>
    <property type="match status" value="1"/>
</dbReference>
<keyword evidence="6" id="KW-1185">Reference proteome</keyword>
<dbReference type="OrthoDB" id="1972820at2"/>
<dbReference type="InterPro" id="IPR036388">
    <property type="entry name" value="WH-like_DNA-bd_sf"/>
</dbReference>